<reference evidence="1 2" key="1">
    <citation type="submission" date="2020-02" db="EMBL/GenBank/DDBJ databases">
        <title>Pelistega sp. NLN82 were isolated from wild rodents of the Hainan Island.</title>
        <authorList>
            <person name="Niu N."/>
            <person name="Zhou J."/>
        </authorList>
    </citation>
    <scope>NUCLEOTIDE SEQUENCE [LARGE SCALE GENOMIC DNA]</scope>
    <source>
        <strain evidence="1 2">NLN82</strain>
    </source>
</reference>
<proteinExistence type="predicted"/>
<accession>A0A6L9YA42</accession>
<evidence type="ECO:0000313" key="1">
    <source>
        <dbReference type="EMBL" id="NEN76594.1"/>
    </source>
</evidence>
<keyword evidence="2" id="KW-1185">Reference proteome</keyword>
<dbReference type="RefSeq" id="WP_163765003.1">
    <property type="nucleotide sequence ID" value="NZ_JAAGYR010000024.1"/>
</dbReference>
<name>A0A6L9YA42_9BURK</name>
<dbReference type="EMBL" id="JAAGYR010000024">
    <property type="protein sequence ID" value="NEN76594.1"/>
    <property type="molecule type" value="Genomic_DNA"/>
</dbReference>
<gene>
    <name evidence="1" type="ORF">F9B74_09785</name>
</gene>
<dbReference type="AlphaFoldDB" id="A0A6L9YA42"/>
<organism evidence="1 2">
    <name type="scientific">Pelistega ratti</name>
    <dbReference type="NCBI Taxonomy" id="2652177"/>
    <lineage>
        <taxon>Bacteria</taxon>
        <taxon>Pseudomonadati</taxon>
        <taxon>Pseudomonadota</taxon>
        <taxon>Betaproteobacteria</taxon>
        <taxon>Burkholderiales</taxon>
        <taxon>Alcaligenaceae</taxon>
        <taxon>Pelistega</taxon>
    </lineage>
</organism>
<evidence type="ECO:0000313" key="2">
    <source>
        <dbReference type="Proteomes" id="UP000477651"/>
    </source>
</evidence>
<protein>
    <submittedName>
        <fullName evidence="1">Uncharacterized protein</fullName>
    </submittedName>
</protein>
<comment type="caution">
    <text evidence="1">The sequence shown here is derived from an EMBL/GenBank/DDBJ whole genome shotgun (WGS) entry which is preliminary data.</text>
</comment>
<dbReference type="Proteomes" id="UP000477651">
    <property type="component" value="Unassembled WGS sequence"/>
</dbReference>
<sequence length="273" mass="32484">MKGLTRRDLKKEFDNIYQVSDKIPNESLKLSDIGKENDGYNFIQRNIVDLLINSFKNIQPLSYLYLKKGEFFYAVKRSNILVMDDITRFGFIINDFVYFISYNPYCLSYFNIPFELLNSWFLYSKRWGSAEEIVFNIYKSNLPSLHLMPLHSIISDFDDQKGYAKPQYRDFLETKFNHAFRSSYEDEQFYDDEKYFELRCLLDTRPNDDWSETGYQLFVSSHNKERNVYVVPKANVLGIKKLINPAEAIDRYAAHLFSRAEGEFDFMQFAEDF</sequence>